<dbReference type="Proteomes" id="UP000679725">
    <property type="component" value="Unassembled WGS sequence"/>
</dbReference>
<sequence>MKVAIDTNSLLSFVRYYLPFDNQSILYDFFKTRIEKGDIVIIDKILEECEYTSKGAVLDSLNYLTDKAFLKKCRLPVNTEFVLAPSPAKFLRQVDNQFINAVIRRTLTDIEYENRKDDFMNSADMKLILYCLNLKKENPL</sequence>
<reference evidence="1 2" key="1">
    <citation type="submission" date="2021-04" db="EMBL/GenBank/DDBJ databases">
        <authorList>
            <person name="Rodrigo-Torres L."/>
            <person name="Arahal R. D."/>
            <person name="Lucena T."/>
        </authorList>
    </citation>
    <scope>NUCLEOTIDE SEQUENCE [LARGE SCALE GENOMIC DNA]</scope>
    <source>
        <strain evidence="1 2">CECT 9623</strain>
    </source>
</reference>
<name>A0ABM8UKR7_9BACT</name>
<accession>A0ABM8UKR7</accession>
<evidence type="ECO:0000313" key="1">
    <source>
        <dbReference type="EMBL" id="CAG5068110.1"/>
    </source>
</evidence>
<dbReference type="RefSeq" id="WP_215232224.1">
    <property type="nucleotide sequence ID" value="NZ_CAJRAU010000001.1"/>
</dbReference>
<gene>
    <name evidence="1" type="ORF">DYBT9623_00839</name>
</gene>
<proteinExistence type="predicted"/>
<evidence type="ECO:0000313" key="2">
    <source>
        <dbReference type="Proteomes" id="UP000679725"/>
    </source>
</evidence>
<organism evidence="1 2">
    <name type="scientific">Dyadobacter linearis</name>
    <dbReference type="NCBI Taxonomy" id="2823330"/>
    <lineage>
        <taxon>Bacteria</taxon>
        <taxon>Pseudomonadati</taxon>
        <taxon>Bacteroidota</taxon>
        <taxon>Cytophagia</taxon>
        <taxon>Cytophagales</taxon>
        <taxon>Spirosomataceae</taxon>
        <taxon>Dyadobacter</taxon>
    </lineage>
</organism>
<evidence type="ECO:0008006" key="3">
    <source>
        <dbReference type="Google" id="ProtNLM"/>
    </source>
</evidence>
<dbReference type="EMBL" id="CAJRAU010000001">
    <property type="protein sequence ID" value="CAG5068110.1"/>
    <property type="molecule type" value="Genomic_DNA"/>
</dbReference>
<protein>
    <recommendedName>
        <fullName evidence="3">DUF4411 family protein</fullName>
    </recommendedName>
</protein>
<comment type="caution">
    <text evidence="1">The sequence shown here is derived from an EMBL/GenBank/DDBJ whole genome shotgun (WGS) entry which is preliminary data.</text>
</comment>
<keyword evidence="2" id="KW-1185">Reference proteome</keyword>